<dbReference type="Pfam" id="PF02879">
    <property type="entry name" value="PGM_PMM_II"/>
    <property type="match status" value="1"/>
</dbReference>
<comment type="similarity">
    <text evidence="2 7">Belongs to the phosphohexose mutase family.</text>
</comment>
<accession>A0A6N9T8U5</accession>
<keyword evidence="6" id="KW-0413">Isomerase</keyword>
<dbReference type="Proteomes" id="UP000469011">
    <property type="component" value="Unassembled WGS sequence"/>
</dbReference>
<comment type="caution">
    <text evidence="12">The sequence shown here is derived from an EMBL/GenBank/DDBJ whole genome shotgun (WGS) entry which is preliminary data.</text>
</comment>
<evidence type="ECO:0000256" key="2">
    <source>
        <dbReference type="ARBA" id="ARBA00010231"/>
    </source>
</evidence>
<dbReference type="InterPro" id="IPR036900">
    <property type="entry name" value="A-D-PHexomutase_C_sf"/>
</dbReference>
<dbReference type="EMBL" id="JAAAMG010000022">
    <property type="protein sequence ID" value="NDW06982.1"/>
    <property type="molecule type" value="Genomic_DNA"/>
</dbReference>
<keyword evidence="4 7" id="KW-0479">Metal-binding</keyword>
<dbReference type="PANTHER" id="PTHR42946:SF1">
    <property type="entry name" value="PHOSPHOGLUCOMUTASE (ALPHA-D-GLUCOSE-1,6-BISPHOSPHATE-DEPENDENT)"/>
    <property type="match status" value="1"/>
</dbReference>
<dbReference type="InterPro" id="IPR016055">
    <property type="entry name" value="A-D-PHexomutase_a/b/a-I/II/III"/>
</dbReference>
<dbReference type="GO" id="GO:0004615">
    <property type="term" value="F:phosphomannomutase activity"/>
    <property type="evidence" value="ECO:0007669"/>
    <property type="project" value="TreeGrafter"/>
</dbReference>
<comment type="cofactor">
    <cofactor evidence="1">
        <name>Mg(2+)</name>
        <dbReference type="ChEBI" id="CHEBI:18420"/>
    </cofactor>
</comment>
<protein>
    <submittedName>
        <fullName evidence="12">Phosphomannomutase</fullName>
    </submittedName>
</protein>
<dbReference type="InterPro" id="IPR050060">
    <property type="entry name" value="Phosphoglucosamine_mutase"/>
</dbReference>
<reference evidence="12 13" key="1">
    <citation type="submission" date="2020-01" db="EMBL/GenBank/DDBJ databases">
        <title>Jiella pacifica sp. nov.</title>
        <authorList>
            <person name="Xue Z."/>
            <person name="Zhu S."/>
            <person name="Chen J."/>
            <person name="Yang J."/>
        </authorList>
    </citation>
    <scope>NUCLEOTIDE SEQUENCE [LARGE SCALE GENOMIC DNA]</scope>
    <source>
        <strain evidence="12 13">40Bstr34</strain>
    </source>
</reference>
<dbReference type="Pfam" id="PF00408">
    <property type="entry name" value="PGM_PMM_IV"/>
    <property type="match status" value="1"/>
</dbReference>
<feature type="domain" description="Alpha-D-phosphohexomutase alpha/beta/alpha" evidence="9">
    <location>
        <begin position="4"/>
        <end position="136"/>
    </location>
</feature>
<evidence type="ECO:0000259" key="8">
    <source>
        <dbReference type="Pfam" id="PF00408"/>
    </source>
</evidence>
<gene>
    <name evidence="12" type="ORF">GTK09_21440</name>
</gene>
<evidence type="ECO:0000313" key="13">
    <source>
        <dbReference type="Proteomes" id="UP000469011"/>
    </source>
</evidence>
<keyword evidence="13" id="KW-1185">Reference proteome</keyword>
<name>A0A6N9T8U5_9HYPH</name>
<evidence type="ECO:0000256" key="5">
    <source>
        <dbReference type="ARBA" id="ARBA00022842"/>
    </source>
</evidence>
<evidence type="ECO:0000259" key="9">
    <source>
        <dbReference type="Pfam" id="PF02878"/>
    </source>
</evidence>
<evidence type="ECO:0000259" key="11">
    <source>
        <dbReference type="Pfam" id="PF02880"/>
    </source>
</evidence>
<keyword evidence="3" id="KW-0597">Phosphoprotein</keyword>
<dbReference type="RefSeq" id="WP_163465439.1">
    <property type="nucleotide sequence ID" value="NZ_JAAAMG010000022.1"/>
</dbReference>
<evidence type="ECO:0000313" key="12">
    <source>
        <dbReference type="EMBL" id="NDW06982.1"/>
    </source>
</evidence>
<dbReference type="SUPFAM" id="SSF53738">
    <property type="entry name" value="Phosphoglucomutase, first 3 domains"/>
    <property type="match status" value="3"/>
</dbReference>
<evidence type="ECO:0000256" key="3">
    <source>
        <dbReference type="ARBA" id="ARBA00022553"/>
    </source>
</evidence>
<dbReference type="Pfam" id="PF02880">
    <property type="entry name" value="PGM_PMM_III"/>
    <property type="match status" value="1"/>
</dbReference>
<sequence>MTSLKFGTSGLRGLVTDLLGWPSYGYSLAFLRYLDVDNLATASRHVLVGRDLRSSSPEIASLVLAAAEAAKFEPIDCGAVPTPALALAALERQAPAIMVTGSHIPDDRNGLKFYLPTGEIGKADEAGILEAFAALHENDLLEFEAMAEWQRPAAALDVAAPFVARYADFFGPKALSGLTVGVYQHSSVARDVLVEVLEKLGAEPVPYGRADTFIPVDTEAHRPEDVALLRQWAGEGRCDAFVSTDGDGDRPLVADADGTVLRGDVIGLLTARHLGLSTIVTPVTSGSAIERSGIARTVRRTKVGSPFVIAGMEEAATQGEAGIVGFEANGGLLLGSTVERDGRRLSALATRDSLLPILAVLAEMAATKSPLAGIVERLDAGFSAAHRLKEVPTAESGALLDRLAGEEPFRRDFFSGVGEVAAVDRLDGVRITLVSGETVHYRASGNAPELRCYVEAASRDEAEHLLEWGLAAAGRALGR</sequence>
<evidence type="ECO:0000256" key="1">
    <source>
        <dbReference type="ARBA" id="ARBA00001946"/>
    </source>
</evidence>
<dbReference type="PANTHER" id="PTHR42946">
    <property type="entry name" value="PHOSPHOHEXOSE MUTASE"/>
    <property type="match status" value="1"/>
</dbReference>
<dbReference type="PROSITE" id="PS00710">
    <property type="entry name" value="PGM_PMM"/>
    <property type="match status" value="1"/>
</dbReference>
<dbReference type="SUPFAM" id="SSF55957">
    <property type="entry name" value="Phosphoglucomutase, C-terminal domain"/>
    <property type="match status" value="1"/>
</dbReference>
<dbReference type="InterPro" id="IPR005844">
    <property type="entry name" value="A-D-PHexomutase_a/b/a-I"/>
</dbReference>
<dbReference type="CDD" id="cd03088">
    <property type="entry name" value="ManB"/>
    <property type="match status" value="1"/>
</dbReference>
<evidence type="ECO:0000256" key="4">
    <source>
        <dbReference type="ARBA" id="ARBA00022723"/>
    </source>
</evidence>
<keyword evidence="5 7" id="KW-0460">Magnesium</keyword>
<dbReference type="Gene3D" id="3.40.120.10">
    <property type="entry name" value="Alpha-D-Glucose-1,6-Bisphosphate, subunit A, domain 3"/>
    <property type="match status" value="3"/>
</dbReference>
<evidence type="ECO:0000259" key="10">
    <source>
        <dbReference type="Pfam" id="PF02879"/>
    </source>
</evidence>
<dbReference type="InterPro" id="IPR016066">
    <property type="entry name" value="A-D-PHexomutase_CS"/>
</dbReference>
<evidence type="ECO:0000256" key="7">
    <source>
        <dbReference type="RuleBase" id="RU004326"/>
    </source>
</evidence>
<dbReference type="InterPro" id="IPR005845">
    <property type="entry name" value="A-D-PHexomutase_a/b/a-II"/>
</dbReference>
<feature type="domain" description="Alpha-D-phosphohexomutase alpha/beta/alpha" evidence="10">
    <location>
        <begin position="162"/>
        <end position="258"/>
    </location>
</feature>
<feature type="domain" description="Alpha-D-phosphohexomutase C-terminal" evidence="8">
    <location>
        <begin position="419"/>
        <end position="465"/>
    </location>
</feature>
<organism evidence="12 13">
    <name type="scientific">Jiella pacifica</name>
    <dbReference type="NCBI Taxonomy" id="2696469"/>
    <lineage>
        <taxon>Bacteria</taxon>
        <taxon>Pseudomonadati</taxon>
        <taxon>Pseudomonadota</taxon>
        <taxon>Alphaproteobacteria</taxon>
        <taxon>Hyphomicrobiales</taxon>
        <taxon>Aurantimonadaceae</taxon>
        <taxon>Jiella</taxon>
    </lineage>
</organism>
<dbReference type="InterPro" id="IPR005846">
    <property type="entry name" value="A-D-PHexomutase_a/b/a-III"/>
</dbReference>
<dbReference type="AlphaFoldDB" id="A0A6N9T8U5"/>
<dbReference type="InterPro" id="IPR005843">
    <property type="entry name" value="A-D-PHexomutase_C"/>
</dbReference>
<feature type="domain" description="Alpha-D-phosphohexomutase alpha/beta/alpha" evidence="11">
    <location>
        <begin position="263"/>
        <end position="376"/>
    </location>
</feature>
<dbReference type="Gene3D" id="3.30.310.50">
    <property type="entry name" value="Alpha-D-phosphohexomutase, C-terminal domain"/>
    <property type="match status" value="1"/>
</dbReference>
<dbReference type="Pfam" id="PF02878">
    <property type="entry name" value="PGM_PMM_I"/>
    <property type="match status" value="1"/>
</dbReference>
<proteinExistence type="inferred from homology"/>
<dbReference type="GO" id="GO:0005975">
    <property type="term" value="P:carbohydrate metabolic process"/>
    <property type="evidence" value="ECO:0007669"/>
    <property type="project" value="InterPro"/>
</dbReference>
<dbReference type="GO" id="GO:0000287">
    <property type="term" value="F:magnesium ion binding"/>
    <property type="evidence" value="ECO:0007669"/>
    <property type="project" value="InterPro"/>
</dbReference>
<evidence type="ECO:0000256" key="6">
    <source>
        <dbReference type="ARBA" id="ARBA00023235"/>
    </source>
</evidence>